<feature type="compositionally biased region" description="Low complexity" evidence="1">
    <location>
        <begin position="608"/>
        <end position="629"/>
    </location>
</feature>
<feature type="compositionally biased region" description="Polar residues" evidence="1">
    <location>
        <begin position="453"/>
        <end position="468"/>
    </location>
</feature>
<feature type="compositionally biased region" description="Low complexity" evidence="1">
    <location>
        <begin position="408"/>
        <end position="417"/>
    </location>
</feature>
<evidence type="ECO:0000313" key="2">
    <source>
        <dbReference type="EMBL" id="TDZ14365.1"/>
    </source>
</evidence>
<dbReference type="AlphaFoldDB" id="N4VBT3"/>
<feature type="region of interest" description="Disordered" evidence="1">
    <location>
        <begin position="579"/>
        <end position="630"/>
    </location>
</feature>
<feature type="compositionally biased region" description="Basic residues" evidence="1">
    <location>
        <begin position="356"/>
        <end position="372"/>
    </location>
</feature>
<dbReference type="Proteomes" id="UP000014480">
    <property type="component" value="Unassembled WGS sequence"/>
</dbReference>
<feature type="compositionally biased region" description="Basic and acidic residues" evidence="1">
    <location>
        <begin position="425"/>
        <end position="437"/>
    </location>
</feature>
<proteinExistence type="predicted"/>
<sequence length="728" mass="80615">MSDAENEMMSELERYHFMDVMPSVSDDTDIRQVDGDYCRGARRLLFGRLPLDHGPEFRGINCLVTLIRRIFVDFREEDAKGFVDNGHPLLVAAWKAGPLRTRAEHMQLHEQLQSAAPAMQEQATSFEALQAAEIMESTLWSLPSGRMIRSWTRPKPNTPWTAIAGGSTLIEINNREHDLQGFDVSAAIERRCGLSRRGNGQVRISTIIPQFVRVIFTPSDRDTTTLESLQVFKTDFPHGFPTARKKAARFVLAGAVRYVKGQTGSELVRLFTQTGLDAHPEYKLDYNDLDWEVGAPGFTYSLVYLLNDLDDDSLVDVTRKMREDMRHEALKRASAENRSHVAKAQQRLDALTIAPKKSKRSTKANGRKRRKSGGTGPETEAQQAKKPRTTEPVPTPGPTPRSNQQRPATAADAANEAPTSPTRQRNREVSHVSDLDAARSPMPPRSMRPPASTDSLQSLRLQTRSPSLSAPVPVAGEANSEPSAAQSQEPESQATNSTEEEARFIAKSNNAAPARWVKFAVFRRWCLASSDHTEETFNALGFDFSPNLPTDLDVGYFRWLKKKQPDLWEAKKHLIPGARVPEPPLPPWPSQAKTSAPAALNAAKTQVSAAPQAPTSAAPNAAKTSAPSAVQASTLARPLLPLLKEYCRRLEKEDLGLVDFIKWHRRDDRLAVTAAFMDNQAKQRTAETDKRAELLEELMATKATLKDAAPAKVQAEDAGRGCALFQAE</sequence>
<protein>
    <submittedName>
        <fullName evidence="2">Uncharacterized protein</fullName>
    </submittedName>
</protein>
<keyword evidence="3" id="KW-1185">Reference proteome</keyword>
<evidence type="ECO:0000313" key="3">
    <source>
        <dbReference type="Proteomes" id="UP000014480"/>
    </source>
</evidence>
<dbReference type="OrthoDB" id="5103079at2759"/>
<dbReference type="HOGENOM" id="CLU_380343_0_0_1"/>
<feature type="compositionally biased region" description="Basic and acidic residues" evidence="1">
    <location>
        <begin position="328"/>
        <end position="339"/>
    </location>
</feature>
<reference evidence="3" key="2">
    <citation type="journal article" date="2019" name="Mol. Plant Microbe Interact.">
        <title>Genome sequence resources for four phytopathogenic fungi from the Colletotrichum orbiculare species complex.</title>
        <authorList>
            <person name="Gan P."/>
            <person name="Tsushima A."/>
            <person name="Narusaka M."/>
            <person name="Narusaka Y."/>
            <person name="Takano Y."/>
            <person name="Kubo Y."/>
            <person name="Shirasu K."/>
        </authorList>
    </citation>
    <scope>GENOME REANNOTATION</scope>
    <source>
        <strain evidence="3">104-T / ATCC 96160 / CBS 514.97 / LARS 414 / MAFF 240422</strain>
    </source>
</reference>
<dbReference type="EMBL" id="AMCV02000051">
    <property type="protein sequence ID" value="TDZ14365.1"/>
    <property type="molecule type" value="Genomic_DNA"/>
</dbReference>
<gene>
    <name evidence="2" type="ORF">Cob_v012667</name>
</gene>
<feature type="region of interest" description="Disordered" evidence="1">
    <location>
        <begin position="328"/>
        <end position="502"/>
    </location>
</feature>
<accession>N4VBT3</accession>
<comment type="caution">
    <text evidence="2">The sequence shown here is derived from an EMBL/GenBank/DDBJ whole genome shotgun (WGS) entry which is preliminary data.</text>
</comment>
<evidence type="ECO:0000256" key="1">
    <source>
        <dbReference type="SAM" id="MobiDB-lite"/>
    </source>
</evidence>
<reference evidence="3" key="1">
    <citation type="journal article" date="2013" name="New Phytol.">
        <title>Comparative genomic and transcriptomic analyses reveal the hemibiotrophic stage shift of Colletotrichum fungi.</title>
        <authorList>
            <person name="Gan P."/>
            <person name="Ikeda K."/>
            <person name="Irieda H."/>
            <person name="Narusaka M."/>
            <person name="O'Connell R.J."/>
            <person name="Narusaka Y."/>
            <person name="Takano Y."/>
            <person name="Kubo Y."/>
            <person name="Shirasu K."/>
        </authorList>
    </citation>
    <scope>NUCLEOTIDE SEQUENCE [LARGE SCALE GENOMIC DNA]</scope>
    <source>
        <strain evidence="3">104-T / ATCC 96160 / CBS 514.97 / LARS 414 / MAFF 240422</strain>
    </source>
</reference>
<dbReference type="eggNOG" id="ENOG502T4S4">
    <property type="taxonomic scope" value="Eukaryota"/>
</dbReference>
<organism evidence="2 3">
    <name type="scientific">Colletotrichum orbiculare (strain 104-T / ATCC 96160 / CBS 514.97 / LARS 414 / MAFF 240422)</name>
    <name type="common">Cucumber anthracnose fungus</name>
    <name type="synonym">Colletotrichum lagenarium</name>
    <dbReference type="NCBI Taxonomy" id="1213857"/>
    <lineage>
        <taxon>Eukaryota</taxon>
        <taxon>Fungi</taxon>
        <taxon>Dikarya</taxon>
        <taxon>Ascomycota</taxon>
        <taxon>Pezizomycotina</taxon>
        <taxon>Sordariomycetes</taxon>
        <taxon>Hypocreomycetidae</taxon>
        <taxon>Glomerellales</taxon>
        <taxon>Glomerellaceae</taxon>
        <taxon>Colletotrichum</taxon>
        <taxon>Colletotrichum orbiculare species complex</taxon>
    </lineage>
</organism>
<name>N4VBT3_COLOR</name>
<feature type="compositionally biased region" description="Polar residues" evidence="1">
    <location>
        <begin position="480"/>
        <end position="497"/>
    </location>
</feature>